<dbReference type="PANTHER" id="PTHR34610:SF3">
    <property type="entry name" value="SSL7007 PROTEIN"/>
    <property type="match status" value="1"/>
</dbReference>
<evidence type="ECO:0000313" key="1">
    <source>
        <dbReference type="EMBL" id="AYA98717.1"/>
    </source>
</evidence>
<accession>A0A385PZM1</accession>
<reference evidence="1 2" key="1">
    <citation type="submission" date="2018-09" db="EMBL/GenBank/DDBJ databases">
        <title>Genome sequencing of Lachnoanaerobaculum umeaense DSM 23576.</title>
        <authorList>
            <person name="Kook J.-K."/>
            <person name="Park S.-N."/>
            <person name="Lim Y.K."/>
        </authorList>
    </citation>
    <scope>NUCLEOTIDE SEQUENCE [LARGE SCALE GENOMIC DNA]</scope>
    <source>
        <strain evidence="2">DSM 23576 \ CCUG 58757</strain>
    </source>
</reference>
<dbReference type="RefSeq" id="WP_111523889.1">
    <property type="nucleotide sequence ID" value="NZ_CP032364.1"/>
</dbReference>
<keyword evidence="2" id="KW-1185">Reference proteome</keyword>
<organism evidence="1 2">
    <name type="scientific">Lachnoanaerobaculum umeaense</name>
    <dbReference type="NCBI Taxonomy" id="617123"/>
    <lineage>
        <taxon>Bacteria</taxon>
        <taxon>Bacillati</taxon>
        <taxon>Bacillota</taxon>
        <taxon>Clostridia</taxon>
        <taxon>Lachnospirales</taxon>
        <taxon>Lachnospiraceae</taxon>
        <taxon>Lachnoanaerobaculum</taxon>
    </lineage>
</organism>
<sequence length="139" mass="16263">MKYFVVIDTNVLVSAVLKHNSIPRTIIEFAFNGKIIPVLNKEIESEYRNVLLRPKFHLPNDIVDDIINEFNQKGLYINETHIDIDLPDPKDVVFYEVVMEQRESTQAWMVTGNIKHFPAETFIVTPRQMLDIILNEDDY</sequence>
<dbReference type="InterPro" id="IPR002716">
    <property type="entry name" value="PIN_dom"/>
</dbReference>
<proteinExistence type="predicted"/>
<dbReference type="PANTHER" id="PTHR34610">
    <property type="entry name" value="SSL7007 PROTEIN"/>
    <property type="match status" value="1"/>
</dbReference>
<dbReference type="EMBL" id="CP032364">
    <property type="protein sequence ID" value="AYA98717.1"/>
    <property type="molecule type" value="Genomic_DNA"/>
</dbReference>
<dbReference type="Proteomes" id="UP000265562">
    <property type="component" value="Chromosome"/>
</dbReference>
<dbReference type="NCBIfam" id="TIGR00305">
    <property type="entry name" value="putative toxin-antitoxin system toxin component, PIN family"/>
    <property type="match status" value="1"/>
</dbReference>
<dbReference type="AlphaFoldDB" id="A0A385PZM1"/>
<dbReference type="InterPro" id="IPR002850">
    <property type="entry name" value="PIN_toxin-like"/>
</dbReference>
<dbReference type="Pfam" id="PF13470">
    <property type="entry name" value="PIN_3"/>
    <property type="match status" value="1"/>
</dbReference>
<protein>
    <submittedName>
        <fullName evidence="1">Putative toxin-antitoxin system toxin component, PIN family</fullName>
    </submittedName>
</protein>
<dbReference type="SUPFAM" id="SSF88723">
    <property type="entry name" value="PIN domain-like"/>
    <property type="match status" value="1"/>
</dbReference>
<name>A0A385PZM1_9FIRM</name>
<evidence type="ECO:0000313" key="2">
    <source>
        <dbReference type="Proteomes" id="UP000265562"/>
    </source>
</evidence>
<dbReference type="OrthoDB" id="9802272at2"/>
<dbReference type="KEGG" id="lua:D4A81_01495"/>
<dbReference type="InterPro" id="IPR029060">
    <property type="entry name" value="PIN-like_dom_sf"/>
</dbReference>
<gene>
    <name evidence="1" type="ORF">D4A81_01495</name>
</gene>